<evidence type="ECO:0000313" key="2">
    <source>
        <dbReference type="Proteomes" id="UP000322814"/>
    </source>
</evidence>
<dbReference type="AlphaFoldDB" id="A0A5C8EBW7"/>
<dbReference type="RefSeq" id="WP_147771432.1">
    <property type="nucleotide sequence ID" value="NZ_SAYB01000007.1"/>
</dbReference>
<comment type="caution">
    <text evidence="1">The sequence shown here is derived from an EMBL/GenBank/DDBJ whole genome shotgun (WGS) entry which is preliminary data.</text>
</comment>
<accession>A0A5C8EBW7</accession>
<reference evidence="1 2" key="1">
    <citation type="journal article" date="1992" name="Lakartidningen">
        <title>[Penicillin V and not amoxicillin is the first choice preparation in acute otitis].</title>
        <authorList>
            <person name="Kamme C."/>
            <person name="Lundgren K."/>
            <person name="Prellner K."/>
        </authorList>
    </citation>
    <scope>NUCLEOTIDE SEQUENCE [LARGE SCALE GENOMIC DNA]</scope>
    <source>
        <strain evidence="1 2">PC4580III</strain>
    </source>
</reference>
<organism evidence="1 2">
    <name type="scientific">Brachyspira aalborgi</name>
    <dbReference type="NCBI Taxonomy" id="29522"/>
    <lineage>
        <taxon>Bacteria</taxon>
        <taxon>Pseudomonadati</taxon>
        <taxon>Spirochaetota</taxon>
        <taxon>Spirochaetia</taxon>
        <taxon>Brachyspirales</taxon>
        <taxon>Brachyspiraceae</taxon>
        <taxon>Brachyspira</taxon>
    </lineage>
</organism>
<dbReference type="Proteomes" id="UP000322814">
    <property type="component" value="Unassembled WGS sequence"/>
</dbReference>
<sequence length="81" mass="9733">MEKNILEPLDNVDYILNKNSIVKGVAIVYENYILCKEYQNFDIKRGSVFLMCGVQYFDTEKNIINNISNKWYYDYNQYVKK</sequence>
<dbReference type="EMBL" id="SAYB01000007">
    <property type="protein sequence ID" value="TXJ35276.1"/>
    <property type="molecule type" value="Genomic_DNA"/>
</dbReference>
<name>A0A5C8EBW7_9SPIR</name>
<protein>
    <submittedName>
        <fullName evidence="1">Uncharacterized protein</fullName>
    </submittedName>
</protein>
<gene>
    <name evidence="1" type="ORF">EPJ78_10135</name>
</gene>
<evidence type="ECO:0000313" key="1">
    <source>
        <dbReference type="EMBL" id="TXJ35276.1"/>
    </source>
</evidence>
<proteinExistence type="predicted"/>